<protein>
    <submittedName>
        <fullName evidence="3">Putative transcription factor tfiiib component</fullName>
    </submittedName>
</protein>
<accession>A0A0G2FV23</accession>
<feature type="domain" description="Transcription factor TFIIIB component B'' Myb" evidence="2">
    <location>
        <begin position="411"/>
        <end position="486"/>
    </location>
</feature>
<evidence type="ECO:0000259" key="2">
    <source>
        <dbReference type="Pfam" id="PF15963"/>
    </source>
</evidence>
<name>A0A0G2FV23_PHACM</name>
<feature type="compositionally biased region" description="Basic residues" evidence="1">
    <location>
        <begin position="243"/>
        <end position="255"/>
    </location>
</feature>
<feature type="region of interest" description="Disordered" evidence="1">
    <location>
        <begin position="554"/>
        <end position="595"/>
    </location>
</feature>
<dbReference type="GO" id="GO:0070898">
    <property type="term" value="P:RNA polymerase III preinitiation complex assembly"/>
    <property type="evidence" value="ECO:0007669"/>
    <property type="project" value="TreeGrafter"/>
</dbReference>
<dbReference type="EMBL" id="LCWF01000177">
    <property type="protein sequence ID" value="KKY15748.1"/>
    <property type="molecule type" value="Genomic_DNA"/>
</dbReference>
<evidence type="ECO:0000313" key="4">
    <source>
        <dbReference type="Proteomes" id="UP000053317"/>
    </source>
</evidence>
<dbReference type="Pfam" id="PF15963">
    <property type="entry name" value="Myb_DNA-bind_7"/>
    <property type="match status" value="1"/>
</dbReference>
<organism evidence="3 4">
    <name type="scientific">Phaeomoniella chlamydospora</name>
    <name type="common">Phaeoacremonium chlamydosporum</name>
    <dbReference type="NCBI Taxonomy" id="158046"/>
    <lineage>
        <taxon>Eukaryota</taxon>
        <taxon>Fungi</taxon>
        <taxon>Dikarya</taxon>
        <taxon>Ascomycota</taxon>
        <taxon>Pezizomycotina</taxon>
        <taxon>Eurotiomycetes</taxon>
        <taxon>Chaetothyriomycetidae</taxon>
        <taxon>Phaeomoniellales</taxon>
        <taxon>Phaeomoniellaceae</taxon>
        <taxon>Phaeomoniella</taxon>
    </lineage>
</organism>
<dbReference type="PANTHER" id="PTHR22929">
    <property type="entry name" value="RNA POLYMERASE III TRANSCRIPTION INITIATION FACTOR B"/>
    <property type="match status" value="1"/>
</dbReference>
<feature type="region of interest" description="Disordered" evidence="1">
    <location>
        <begin position="117"/>
        <end position="325"/>
    </location>
</feature>
<feature type="compositionally biased region" description="Basic residues" evidence="1">
    <location>
        <begin position="560"/>
        <end position="575"/>
    </location>
</feature>
<evidence type="ECO:0000256" key="1">
    <source>
        <dbReference type="SAM" id="MobiDB-lite"/>
    </source>
</evidence>
<feature type="compositionally biased region" description="Polar residues" evidence="1">
    <location>
        <begin position="52"/>
        <end position="61"/>
    </location>
</feature>
<dbReference type="GO" id="GO:0000126">
    <property type="term" value="C:transcription factor TFIIIB complex"/>
    <property type="evidence" value="ECO:0007669"/>
    <property type="project" value="TreeGrafter"/>
</dbReference>
<dbReference type="SUPFAM" id="SSF46689">
    <property type="entry name" value="Homeodomain-like"/>
    <property type="match status" value="1"/>
</dbReference>
<reference evidence="3 4" key="1">
    <citation type="submission" date="2015-05" db="EMBL/GenBank/DDBJ databases">
        <title>Distinctive expansion of gene families associated with plant cell wall degradation and secondary metabolism in the genomes of grapevine trunk pathogens.</title>
        <authorList>
            <person name="Lawrence D.P."/>
            <person name="Travadon R."/>
            <person name="Rolshausen P.E."/>
            <person name="Baumgartner K."/>
        </authorList>
    </citation>
    <scope>NUCLEOTIDE SEQUENCE [LARGE SCALE GENOMIC DNA]</scope>
    <source>
        <strain evidence="3">UCRPC4</strain>
    </source>
</reference>
<sequence>MSAVASSRINKSGKKFVPKAPVRRAGPATVAAKPAPVSDDLDVIESLGPKHTASTESTELQTPRVVEPRGEQATYPIPPADAAVQGSGISEPTKEDAVAIPIPKNVSVPTPITVHHAARSSPIPAHTPSGVPVLATPITVVPSTRKYIEDDTSQGEPRSPPQKRKRGEQTNDATSGQIRRKRRKSLQDVNDEEDNPNTTFRTPGVEVLTAPRKGPKTSATSKKASHSPQPNTTQRESQNSKSTVKKTKSRKRQPKRTMEEAAANIVAEATGKNEGDPKAKRKRQATPEDADAHQITTSAVTMADLTEDSRLGKKSERETRLQNTDWEDVKRKRKLLEEARLSGPPKDVPLENAPPPVPQLAVVNGQLVAVEGSQYVDSGVIDETAPAAINEDDIVNRVNSGTLGRKKNHLGRNKWDEEMTHLFYRGLRMFGTDFSMISQMFPGMSRRHVKSKFVKEERQNPELIKQTLLGPREQADIAEISKMSNIVYGDVEEFEKILEADRKKEEEQHAKAEAEKLKQANLVTEDGDEHDMETMDGDMASKENKFGGIAEGIVSAATRGGRKGKRGRQMLKKNPGRNQGLAGGDAVILGPVNES</sequence>
<feature type="compositionally biased region" description="Polar residues" evidence="1">
    <location>
        <begin position="226"/>
        <end position="239"/>
    </location>
</feature>
<proteinExistence type="predicted"/>
<feature type="compositionally biased region" description="Polar residues" evidence="1">
    <location>
        <begin position="1"/>
        <end position="10"/>
    </location>
</feature>
<comment type="caution">
    <text evidence="3">The sequence shown here is derived from an EMBL/GenBank/DDBJ whole genome shotgun (WGS) entry which is preliminary data.</text>
</comment>
<dbReference type="InterPro" id="IPR039467">
    <property type="entry name" value="TFIIIB_B''_Myb"/>
</dbReference>
<dbReference type="OrthoDB" id="272624at2759"/>
<gene>
    <name evidence="3" type="ORF">UCRPC4_g06185</name>
</gene>
<dbReference type="AlphaFoldDB" id="A0A0G2FV23"/>
<dbReference type="Gene3D" id="1.20.58.1880">
    <property type="match status" value="1"/>
</dbReference>
<dbReference type="PANTHER" id="PTHR22929:SF0">
    <property type="entry name" value="TRANSCRIPTION FACTOR TFIIIB COMPONENT B'' HOMOLOG"/>
    <property type="match status" value="1"/>
</dbReference>
<evidence type="ECO:0000313" key="3">
    <source>
        <dbReference type="EMBL" id="KKY15748.1"/>
    </source>
</evidence>
<feature type="region of interest" description="Disordered" evidence="1">
    <location>
        <begin position="1"/>
        <end position="95"/>
    </location>
</feature>
<feature type="compositionally biased region" description="Basic and acidic residues" evidence="1">
    <location>
        <begin position="307"/>
        <end position="320"/>
    </location>
</feature>
<reference evidence="3 4" key="2">
    <citation type="submission" date="2015-05" db="EMBL/GenBank/DDBJ databases">
        <authorList>
            <person name="Morales-Cruz A."/>
            <person name="Amrine K.C."/>
            <person name="Cantu D."/>
        </authorList>
    </citation>
    <scope>NUCLEOTIDE SEQUENCE [LARGE SCALE GENOMIC DNA]</scope>
    <source>
        <strain evidence="3">UCRPC4</strain>
    </source>
</reference>
<dbReference type="InterPro" id="IPR009057">
    <property type="entry name" value="Homeodomain-like_sf"/>
</dbReference>
<dbReference type="GO" id="GO:0001156">
    <property type="term" value="F:TFIIIC-class transcription factor complex binding"/>
    <property type="evidence" value="ECO:0007669"/>
    <property type="project" value="TreeGrafter"/>
</dbReference>
<keyword evidence="4" id="KW-1185">Reference proteome</keyword>
<dbReference type="Proteomes" id="UP000053317">
    <property type="component" value="Unassembled WGS sequence"/>
</dbReference>